<gene>
    <name evidence="2" type="ORF">GSOID_T00012233001</name>
    <name evidence="3" type="ORF">GSOID_T00023427001</name>
</gene>
<dbReference type="Proteomes" id="UP000011014">
    <property type="component" value="Unassembled WGS sequence"/>
</dbReference>
<keyword evidence="1" id="KW-1133">Transmembrane helix</keyword>
<evidence type="ECO:0000313" key="3">
    <source>
        <dbReference type="EMBL" id="CBY41360.1"/>
    </source>
</evidence>
<reference evidence="2" key="1">
    <citation type="journal article" date="2010" name="Science">
        <title>Plasticity of animal genome architecture unmasked by rapid evolution of a pelagic tunicate.</title>
        <authorList>
            <person name="Denoeud F."/>
            <person name="Henriet S."/>
            <person name="Mungpakdee S."/>
            <person name="Aury J.M."/>
            <person name="Da Silva C."/>
            <person name="Brinkmann H."/>
            <person name="Mikhaleva J."/>
            <person name="Olsen L.C."/>
            <person name="Jubin C."/>
            <person name="Canestro C."/>
            <person name="Bouquet J.M."/>
            <person name="Danks G."/>
            <person name="Poulain J."/>
            <person name="Campsteijn C."/>
            <person name="Adamski M."/>
            <person name="Cross I."/>
            <person name="Yadetie F."/>
            <person name="Muffato M."/>
            <person name="Louis A."/>
            <person name="Butcher S."/>
            <person name="Tsagkogeorga G."/>
            <person name="Konrad A."/>
            <person name="Singh S."/>
            <person name="Jensen M.F."/>
            <person name="Cong E.H."/>
            <person name="Eikeseth-Otteraa H."/>
            <person name="Noel B."/>
            <person name="Anthouard V."/>
            <person name="Porcel B.M."/>
            <person name="Kachouri-Lafond R."/>
            <person name="Nishino A."/>
            <person name="Ugolini M."/>
            <person name="Chourrout P."/>
            <person name="Nishida H."/>
            <person name="Aasland R."/>
            <person name="Huzurbazar S."/>
            <person name="Westhof E."/>
            <person name="Delsuc F."/>
            <person name="Lehrach H."/>
            <person name="Reinhardt R."/>
            <person name="Weissenbach J."/>
            <person name="Roy S.W."/>
            <person name="Artiguenave F."/>
            <person name="Postlethwait J.H."/>
            <person name="Manak J.R."/>
            <person name="Thompson E.M."/>
            <person name="Jaillon O."/>
            <person name="Du Pasquier L."/>
            <person name="Boudinot P."/>
            <person name="Liberles D.A."/>
            <person name="Volff J.N."/>
            <person name="Philippe H."/>
            <person name="Lenhard B."/>
            <person name="Roest Crollius H."/>
            <person name="Wincker P."/>
            <person name="Chourrout D."/>
        </authorList>
    </citation>
    <scope>NUCLEOTIDE SEQUENCE [LARGE SCALE GENOMIC DNA]</scope>
</reference>
<dbReference type="AlphaFoldDB" id="E4Y0B6"/>
<evidence type="ECO:0000313" key="4">
    <source>
        <dbReference type="Proteomes" id="UP000001307"/>
    </source>
</evidence>
<dbReference type="Proteomes" id="UP000001307">
    <property type="component" value="Unassembled WGS sequence"/>
</dbReference>
<evidence type="ECO:0000313" key="2">
    <source>
        <dbReference type="EMBL" id="CBY15324.1"/>
    </source>
</evidence>
<keyword evidence="4" id="KW-1185">Reference proteome</keyword>
<keyword evidence="1" id="KW-0472">Membrane</keyword>
<name>E4Y0B6_OIKDI</name>
<proteinExistence type="predicted"/>
<dbReference type="EMBL" id="FN656401">
    <property type="protein sequence ID" value="CBY41360.1"/>
    <property type="molecule type" value="Genomic_DNA"/>
</dbReference>
<protein>
    <submittedName>
        <fullName evidence="2">Uncharacterized protein</fullName>
    </submittedName>
</protein>
<sequence>MDVESVGGEDFGQEGEYNLKKQAVEGQIVFYKVGSGNYLSFERHRRMWTLFVRNNGLFYSADGETNCPKGIPLKKNGLTVAEGGFIFKFVFIFSVKCASYVPPAKPTPPDPRIYLFESLFKNKLKDNPETFLLSKVFFLVFALFTYLFITTFLI</sequence>
<feature type="transmembrane region" description="Helical" evidence="1">
    <location>
        <begin position="131"/>
        <end position="153"/>
    </location>
</feature>
<organism evidence="2">
    <name type="scientific">Oikopleura dioica</name>
    <name type="common">Tunicate</name>
    <dbReference type="NCBI Taxonomy" id="34765"/>
    <lineage>
        <taxon>Eukaryota</taxon>
        <taxon>Metazoa</taxon>
        <taxon>Chordata</taxon>
        <taxon>Tunicata</taxon>
        <taxon>Appendicularia</taxon>
        <taxon>Copelata</taxon>
        <taxon>Oikopleuridae</taxon>
        <taxon>Oikopleura</taxon>
    </lineage>
</organism>
<evidence type="ECO:0000256" key="1">
    <source>
        <dbReference type="SAM" id="Phobius"/>
    </source>
</evidence>
<keyword evidence="1" id="KW-0812">Transmembrane</keyword>
<dbReference type="InParanoid" id="E4Y0B6"/>
<accession>E4Y0B6</accession>
<dbReference type="EMBL" id="FN653480">
    <property type="protein sequence ID" value="CBY15324.1"/>
    <property type="molecule type" value="Genomic_DNA"/>
</dbReference>